<keyword evidence="14 16" id="KW-0899">Viral immunoevasion</keyword>
<dbReference type="GO" id="GO:0039502">
    <property type="term" value="P:symbiont-mediated suppression of host type I interferon-mediated signaling pathway"/>
    <property type="evidence" value="ECO:0007669"/>
    <property type="project" value="UniProtKB-UniRule"/>
</dbReference>
<accession>A0A0A7BVM4</accession>
<dbReference type="GO" id="GO:0042025">
    <property type="term" value="C:host cell nucleus"/>
    <property type="evidence" value="ECO:0007669"/>
    <property type="project" value="UniProtKB-SubCell"/>
</dbReference>
<name>A0A0A7BVM4_9PAPI</name>
<keyword evidence="4 16" id="KW-0945">Host-virus interaction</keyword>
<dbReference type="Gene3D" id="3.30.240.40">
    <property type="entry name" value="E6 early regulatory protein"/>
    <property type="match status" value="2"/>
</dbReference>
<evidence type="ECO:0000256" key="1">
    <source>
        <dbReference type="ARBA" id="ARBA00006346"/>
    </source>
</evidence>
<keyword evidence="2 16" id="KW-0244">Early protein</keyword>
<dbReference type="Proteomes" id="UP000125000">
    <property type="component" value="Segment"/>
</dbReference>
<keyword evidence="8 16" id="KW-0862">Zinc</keyword>
<evidence type="ECO:0000256" key="10">
    <source>
        <dbReference type="ARBA" id="ARBA00023125"/>
    </source>
</evidence>
<protein>
    <recommendedName>
        <fullName evidence="16 17">Protein E6</fullName>
    </recommendedName>
</protein>
<dbReference type="GO" id="GO:0008270">
    <property type="term" value="F:zinc ion binding"/>
    <property type="evidence" value="ECO:0007669"/>
    <property type="project" value="UniProtKB-KW"/>
</dbReference>
<keyword evidence="19" id="KW-1185">Reference proteome</keyword>
<evidence type="ECO:0000256" key="2">
    <source>
        <dbReference type="ARBA" id="ARBA00022518"/>
    </source>
</evidence>
<dbReference type="OrthoDB" id="27353at10239"/>
<proteinExistence type="inferred from homology"/>
<evidence type="ECO:0000256" key="8">
    <source>
        <dbReference type="ARBA" id="ARBA00022833"/>
    </source>
</evidence>
<comment type="caution">
    <text evidence="16">Lacks conserved residue(s) required for the propagation of feature annotation.</text>
</comment>
<evidence type="ECO:0000256" key="13">
    <source>
        <dbReference type="ARBA" id="ARBA00023200"/>
    </source>
</evidence>
<dbReference type="EMBL" id="KF857586">
    <property type="protein sequence ID" value="AHM27266.1"/>
    <property type="molecule type" value="Genomic_DNA"/>
</dbReference>
<reference evidence="18 19" key="1">
    <citation type="submission" date="2013-11" db="EMBL/GenBank/DDBJ databases">
        <title>Exploring papillomavirus diversity in European mammals.</title>
        <authorList>
            <person name="Mengual-Chulia B."/>
            <person name="Bravo I.G."/>
        </authorList>
    </citation>
    <scope>NUCLEOTIDE SEQUENCE [LARGE SCALE GENOMIC DNA]</scope>
    <source>
        <strain evidence="18">ILAT 93957</strain>
    </source>
</reference>
<evidence type="ECO:0000256" key="17">
    <source>
        <dbReference type="RuleBase" id="RU363123"/>
    </source>
</evidence>
<keyword evidence="7 16" id="KW-0863">Zinc-finger</keyword>
<evidence type="ECO:0000313" key="18">
    <source>
        <dbReference type="EMBL" id="AHM27266.1"/>
    </source>
</evidence>
<gene>
    <name evidence="16" type="primary">E6</name>
</gene>
<keyword evidence="3 16" id="KW-1048">Host nucleus</keyword>
<dbReference type="GO" id="GO:0052150">
    <property type="term" value="P:symbiont-mediated perturbation of host apoptosis"/>
    <property type="evidence" value="ECO:0007669"/>
    <property type="project" value="UniProtKB-KW"/>
</dbReference>
<dbReference type="GO" id="GO:0006355">
    <property type="term" value="P:regulation of DNA-templated transcription"/>
    <property type="evidence" value="ECO:0007669"/>
    <property type="project" value="UniProtKB-UniRule"/>
</dbReference>
<comment type="subcellular location">
    <subcellularLocation>
        <location evidence="16 17">Host cytoplasm</location>
    </subcellularLocation>
    <subcellularLocation>
        <location evidence="16 17">Host nucleus</location>
    </subcellularLocation>
</comment>
<evidence type="ECO:0000256" key="16">
    <source>
        <dbReference type="HAMAP-Rule" id="MF_04006"/>
    </source>
</evidence>
<dbReference type="GO" id="GO:0052170">
    <property type="term" value="P:symbiont-mediated suppression of host innate immune response"/>
    <property type="evidence" value="ECO:0007669"/>
    <property type="project" value="UniProtKB-KW"/>
</dbReference>
<evidence type="ECO:0000256" key="15">
    <source>
        <dbReference type="ARBA" id="ARBA00023323"/>
    </source>
</evidence>
<comment type="function">
    <text evidence="16">Plays a major role in the induction and maintenance of cellular transformation. E6 associates with host UBE3A/E6-AP ubiquitin-protein ligase and modulates its activity. Protects host keratinocytes from apoptosis by mediating the degradation of host BAK1. May also inhibit host immune response.</text>
</comment>
<evidence type="ECO:0000256" key="3">
    <source>
        <dbReference type="ARBA" id="ARBA00022562"/>
    </source>
</evidence>
<keyword evidence="13 16" id="KW-1035">Host cytoplasm</keyword>
<keyword evidence="10 16" id="KW-0238">DNA-binding</keyword>
<dbReference type="GO" id="GO:0039648">
    <property type="term" value="P:symbiont-mediated perturbation of host ubiquitin-like protein modification"/>
    <property type="evidence" value="ECO:0007669"/>
    <property type="project" value="UniProtKB-UniRule"/>
</dbReference>
<dbReference type="GO" id="GO:0030430">
    <property type="term" value="C:host cell cytoplasm"/>
    <property type="evidence" value="ECO:0007669"/>
    <property type="project" value="UniProtKB-SubCell"/>
</dbReference>
<dbReference type="InterPro" id="IPR001334">
    <property type="entry name" value="E6"/>
</dbReference>
<feature type="zinc finger region" evidence="16">
    <location>
        <begin position="99"/>
        <end position="135"/>
    </location>
</feature>
<organism evidence="18 19">
    <name type="scientific">Vulpes vulpes papillomavirus 1</name>
    <dbReference type="NCBI Taxonomy" id="1163709"/>
    <lineage>
        <taxon>Viruses</taxon>
        <taxon>Monodnaviria</taxon>
        <taxon>Shotokuvirae</taxon>
        <taxon>Cossaviricota</taxon>
        <taxon>Papovaviricetes</taxon>
        <taxon>Zurhausenvirales</taxon>
        <taxon>Papillomaviridae</taxon>
        <taxon>Firstpapillomavirinae</taxon>
        <taxon>Treisetapapillomavirus</taxon>
        <taxon>Treisetapapillomavirus 1</taxon>
    </lineage>
</organism>
<keyword evidence="11 16" id="KW-0010">Activator</keyword>
<evidence type="ECO:0000256" key="11">
    <source>
        <dbReference type="ARBA" id="ARBA00023159"/>
    </source>
</evidence>
<sequence>MNRRAVTVRDLCEQRGHTYDTLPLNCVFCRQPLCPFDKVLFDLKHLILLLKEDGYLGCCTNCLFISADLEFRFHYQCSAFGFALEALTEKSLQDLLVRCQYCLTKLSNLEKENYRDTGEPFHLVKGGWRGRCSIC</sequence>
<keyword evidence="15 16" id="KW-1119">Modulation of host cell apoptosis by virus</keyword>
<evidence type="ECO:0000256" key="6">
    <source>
        <dbReference type="ARBA" id="ARBA00022723"/>
    </source>
</evidence>
<evidence type="ECO:0000256" key="9">
    <source>
        <dbReference type="ARBA" id="ARBA00023015"/>
    </source>
</evidence>
<evidence type="ECO:0000256" key="12">
    <source>
        <dbReference type="ARBA" id="ARBA00023163"/>
    </source>
</evidence>
<keyword evidence="12 16" id="KW-0804">Transcription</keyword>
<comment type="similarity">
    <text evidence="1 16 17">Belongs to the papillomaviridae E6 protein family.</text>
</comment>
<keyword evidence="5 16" id="KW-1090">Inhibition of host innate immune response by virus</keyword>
<dbReference type="GO" id="GO:0003677">
    <property type="term" value="F:DNA binding"/>
    <property type="evidence" value="ECO:0007669"/>
    <property type="project" value="UniProtKB-UniRule"/>
</dbReference>
<evidence type="ECO:0000256" key="7">
    <source>
        <dbReference type="ARBA" id="ARBA00022771"/>
    </source>
</evidence>
<dbReference type="SUPFAM" id="SSF161229">
    <property type="entry name" value="E6 C-terminal domain-like"/>
    <property type="match status" value="2"/>
</dbReference>
<comment type="subunit">
    <text evidence="16">Forms homodimers. Interacts with ubiquitin-protein ligase UBE3A/E6-AP; this interaction stimulates UBE3A ubiquitin activity. Interacts with host BAK1.</text>
</comment>
<dbReference type="InterPro" id="IPR038575">
    <property type="entry name" value="E6_sf"/>
</dbReference>
<evidence type="ECO:0000256" key="4">
    <source>
        <dbReference type="ARBA" id="ARBA00022581"/>
    </source>
</evidence>
<feature type="zinc finger region" evidence="16">
    <location>
        <begin position="26"/>
        <end position="62"/>
    </location>
</feature>
<dbReference type="HAMAP" id="MF_04006">
    <property type="entry name" value="HPV_E6"/>
    <property type="match status" value="1"/>
</dbReference>
<keyword evidence="6 16" id="KW-0479">Metal-binding</keyword>
<evidence type="ECO:0000256" key="14">
    <source>
        <dbReference type="ARBA" id="ARBA00023280"/>
    </source>
</evidence>
<evidence type="ECO:0000313" key="19">
    <source>
        <dbReference type="Proteomes" id="UP000125000"/>
    </source>
</evidence>
<evidence type="ECO:0000256" key="5">
    <source>
        <dbReference type="ARBA" id="ARBA00022632"/>
    </source>
</evidence>
<keyword evidence="9 16" id="KW-0805">Transcription regulation</keyword>
<dbReference type="GO" id="GO:0006351">
    <property type="term" value="P:DNA-templated transcription"/>
    <property type="evidence" value="ECO:0007669"/>
    <property type="project" value="UniProtKB-UniRule"/>
</dbReference>
<dbReference type="Pfam" id="PF00518">
    <property type="entry name" value="E6"/>
    <property type="match status" value="1"/>
</dbReference>